<feature type="region of interest" description="Disordered" evidence="1">
    <location>
        <begin position="40"/>
        <end position="233"/>
    </location>
</feature>
<feature type="compositionally biased region" description="Low complexity" evidence="1">
    <location>
        <begin position="291"/>
        <end position="301"/>
    </location>
</feature>
<sequence>MIRLSHRLALSTAIVSQLAVATPLLADSERLSIYRTHPDHMAWSSGRSGTPMDLRPSGAPDGPDTGRVVADPLRRPLENDVTRLLGEQARPSKRKNRVDFKPSFNIRAPSQRPRYATPDQGAPEAQGAVPTPPRSSRVPVPAPGSAPHQTAVPSGRMPDAPMHADEAPAAARTAPRAPRARAASIPVPPPSPRRARGIAAAPAHAPADGPALSRDAATLASPPAPLRRDVPRVHPHRAAAIVTAATAATAAVSAVAEVHAADHGGGMPAGAPHGPAPVPESPSETAHDTHPAPADAVPAPAGEARSDTHGAVAEGAAANAPAADDHPAASGESDADQDAPTETPPQVAEGSADDAPGDGEDIAAHGDEPHNYDTAHAGNVAGNNAATSADGAHGDGAHDTAATNGDAHEVAEAHAATEAHADAEGEGDGASHGEESHDGEDAPQRVDTTPIPPGPTPVQLIRMLTALQDDIARGSSTALQAQRVLNRRIGERFTTSAPREWEDHGNARALVTYALSGGDPTVVRDVVRDAWLDEEYMHLAKGALAFSEGRTEDAKFHFKAVEGTDIARSILGTMRLAQAALVVGDDREEAMHYLDDARLNAPGTLVEEAALRRAILLASESDDYPEFEQMVDRYLRKFRSSVYAGNFRRRLAAAVTRMSFIKDPDAIDKLEPMLESMTVAGRQELYLLIARSAIETGSHTATQAAAARVLETAEPGTLDHARAELYQAAAEVVVPDRLESATAVLERLRSETLPDDDAALLKAALSLSRSVVTLPEPAMDLPVPPDEMTMASADGSGALEGAPPADPAAAPPDDNTAGDDPLGPPLDVERRVAAAVSSIDSLLETAE</sequence>
<evidence type="ECO:0008006" key="5">
    <source>
        <dbReference type="Google" id="ProtNLM"/>
    </source>
</evidence>
<feature type="region of interest" description="Disordered" evidence="1">
    <location>
        <begin position="776"/>
        <end position="829"/>
    </location>
</feature>
<feature type="compositionally biased region" description="Low complexity" evidence="1">
    <location>
        <begin position="811"/>
        <end position="821"/>
    </location>
</feature>
<dbReference type="AlphaFoldDB" id="A0A8B2NQL2"/>
<keyword evidence="4" id="KW-1185">Reference proteome</keyword>
<feature type="compositionally biased region" description="Acidic residues" evidence="1">
    <location>
        <begin position="351"/>
        <end position="361"/>
    </location>
</feature>
<feature type="compositionally biased region" description="Low complexity" evidence="1">
    <location>
        <begin position="134"/>
        <end position="147"/>
    </location>
</feature>
<dbReference type="OrthoDB" id="9812933at2"/>
<feature type="signal peptide" evidence="2">
    <location>
        <begin position="1"/>
        <end position="21"/>
    </location>
</feature>
<feature type="compositionally biased region" description="Low complexity" evidence="1">
    <location>
        <begin position="374"/>
        <end position="391"/>
    </location>
</feature>
<proteinExistence type="predicted"/>
<evidence type="ECO:0000313" key="4">
    <source>
        <dbReference type="Proteomes" id="UP000249590"/>
    </source>
</evidence>
<feature type="region of interest" description="Disordered" evidence="1">
    <location>
        <begin position="262"/>
        <end position="457"/>
    </location>
</feature>
<evidence type="ECO:0000313" key="3">
    <source>
        <dbReference type="EMBL" id="RAI00962.1"/>
    </source>
</evidence>
<comment type="caution">
    <text evidence="3">The sequence shown here is derived from an EMBL/GenBank/DDBJ whole genome shotgun (WGS) entry which is preliminary data.</text>
</comment>
<accession>A0A8B2NQL2</accession>
<feature type="compositionally biased region" description="Basic and acidic residues" evidence="1">
    <location>
        <begin position="406"/>
        <end position="444"/>
    </location>
</feature>
<feature type="chain" id="PRO_5032512956" description="Chemotaxis protein MotC" evidence="2">
    <location>
        <begin position="22"/>
        <end position="847"/>
    </location>
</feature>
<organism evidence="3 4">
    <name type="scientific">Acuticoccus sediminis</name>
    <dbReference type="NCBI Taxonomy" id="2184697"/>
    <lineage>
        <taxon>Bacteria</taxon>
        <taxon>Pseudomonadati</taxon>
        <taxon>Pseudomonadota</taxon>
        <taxon>Alphaproteobacteria</taxon>
        <taxon>Hyphomicrobiales</taxon>
        <taxon>Amorphaceae</taxon>
        <taxon>Acuticoccus</taxon>
    </lineage>
</organism>
<feature type="compositionally biased region" description="Basic and acidic residues" evidence="1">
    <location>
        <begin position="362"/>
        <end position="373"/>
    </location>
</feature>
<dbReference type="RefSeq" id="WP_111347469.1">
    <property type="nucleotide sequence ID" value="NZ_QHHQ01000003.1"/>
</dbReference>
<dbReference type="EMBL" id="QHHQ01000003">
    <property type="protein sequence ID" value="RAI00962.1"/>
    <property type="molecule type" value="Genomic_DNA"/>
</dbReference>
<feature type="compositionally biased region" description="Low complexity" evidence="1">
    <location>
        <begin position="197"/>
        <end position="211"/>
    </location>
</feature>
<keyword evidence="2" id="KW-0732">Signal</keyword>
<feature type="compositionally biased region" description="Low complexity" evidence="1">
    <location>
        <begin position="157"/>
        <end position="185"/>
    </location>
</feature>
<evidence type="ECO:0000256" key="1">
    <source>
        <dbReference type="SAM" id="MobiDB-lite"/>
    </source>
</evidence>
<protein>
    <recommendedName>
        <fullName evidence="5">Chemotaxis protein MotC</fullName>
    </recommendedName>
</protein>
<feature type="compositionally biased region" description="Basic and acidic residues" evidence="1">
    <location>
        <begin position="72"/>
        <end position="81"/>
    </location>
</feature>
<gene>
    <name evidence="3" type="ORF">DLJ53_17185</name>
</gene>
<dbReference type="Proteomes" id="UP000249590">
    <property type="component" value="Unassembled WGS sequence"/>
</dbReference>
<name>A0A8B2NQL2_9HYPH</name>
<feature type="compositionally biased region" description="Low complexity" evidence="1">
    <location>
        <begin position="309"/>
        <end position="322"/>
    </location>
</feature>
<evidence type="ECO:0000256" key="2">
    <source>
        <dbReference type="SAM" id="SignalP"/>
    </source>
</evidence>
<reference evidence="3 4" key="1">
    <citation type="submission" date="2018-05" db="EMBL/GenBank/DDBJ databases">
        <title>Acuticoccus sediminis sp. nov., isolated from deep-sea sediment of Indian Ocean.</title>
        <authorList>
            <person name="Liu X."/>
            <person name="Lai Q."/>
            <person name="Du Y."/>
            <person name="Sun F."/>
            <person name="Zhang X."/>
            <person name="Wang S."/>
            <person name="Shao Z."/>
        </authorList>
    </citation>
    <scope>NUCLEOTIDE SEQUENCE [LARGE SCALE GENOMIC DNA]</scope>
    <source>
        <strain evidence="3 4">PTG4-2</strain>
    </source>
</reference>